<sequence>MVISVFNATEGHLIDASGSQSVLGSSCDPLGIPSAASPPSVDRPLLSLTKRQGLLGL</sequence>
<organism evidence="1 2">
    <name type="scientific">Thelephora ganbajun</name>
    <name type="common">Ganba fungus</name>
    <dbReference type="NCBI Taxonomy" id="370292"/>
    <lineage>
        <taxon>Eukaryota</taxon>
        <taxon>Fungi</taxon>
        <taxon>Dikarya</taxon>
        <taxon>Basidiomycota</taxon>
        <taxon>Agaricomycotina</taxon>
        <taxon>Agaricomycetes</taxon>
        <taxon>Thelephorales</taxon>
        <taxon>Thelephoraceae</taxon>
        <taxon>Thelephora</taxon>
    </lineage>
</organism>
<reference evidence="1" key="2">
    <citation type="journal article" date="2020" name="Nat. Commun.">
        <title>Large-scale genome sequencing of mycorrhizal fungi provides insights into the early evolution of symbiotic traits.</title>
        <authorList>
            <person name="Miyauchi S."/>
            <person name="Kiss E."/>
            <person name="Kuo A."/>
            <person name="Drula E."/>
            <person name="Kohler A."/>
            <person name="Sanchez-Garcia M."/>
            <person name="Morin E."/>
            <person name="Andreopoulos B."/>
            <person name="Barry K.W."/>
            <person name="Bonito G."/>
            <person name="Buee M."/>
            <person name="Carver A."/>
            <person name="Chen C."/>
            <person name="Cichocki N."/>
            <person name="Clum A."/>
            <person name="Culley D."/>
            <person name="Crous P.W."/>
            <person name="Fauchery L."/>
            <person name="Girlanda M."/>
            <person name="Hayes R.D."/>
            <person name="Keri Z."/>
            <person name="LaButti K."/>
            <person name="Lipzen A."/>
            <person name="Lombard V."/>
            <person name="Magnuson J."/>
            <person name="Maillard F."/>
            <person name="Murat C."/>
            <person name="Nolan M."/>
            <person name="Ohm R.A."/>
            <person name="Pangilinan J."/>
            <person name="Pereira M.F."/>
            <person name="Perotto S."/>
            <person name="Peter M."/>
            <person name="Pfister S."/>
            <person name="Riley R."/>
            <person name="Sitrit Y."/>
            <person name="Stielow J.B."/>
            <person name="Szollosi G."/>
            <person name="Zifcakova L."/>
            <person name="Stursova M."/>
            <person name="Spatafora J.W."/>
            <person name="Tedersoo L."/>
            <person name="Vaario L.M."/>
            <person name="Yamada A."/>
            <person name="Yan M."/>
            <person name="Wang P."/>
            <person name="Xu J."/>
            <person name="Bruns T."/>
            <person name="Baldrian P."/>
            <person name="Vilgalys R."/>
            <person name="Dunand C."/>
            <person name="Henrissat B."/>
            <person name="Grigoriev I.V."/>
            <person name="Hibbett D."/>
            <person name="Nagy L.G."/>
            <person name="Martin F.M."/>
        </authorList>
    </citation>
    <scope>NUCLEOTIDE SEQUENCE</scope>
    <source>
        <strain evidence="1">P2</strain>
    </source>
</reference>
<dbReference type="EMBL" id="MU117984">
    <property type="protein sequence ID" value="KAF9650523.1"/>
    <property type="molecule type" value="Genomic_DNA"/>
</dbReference>
<evidence type="ECO:0000313" key="2">
    <source>
        <dbReference type="Proteomes" id="UP000886501"/>
    </source>
</evidence>
<protein>
    <submittedName>
        <fullName evidence="1">Uncharacterized protein</fullName>
    </submittedName>
</protein>
<gene>
    <name evidence="1" type="ORF">BDM02DRAFT_3112057</name>
</gene>
<accession>A0ACB6ZM79</accession>
<evidence type="ECO:0000313" key="1">
    <source>
        <dbReference type="EMBL" id="KAF9650523.1"/>
    </source>
</evidence>
<comment type="caution">
    <text evidence="1">The sequence shown here is derived from an EMBL/GenBank/DDBJ whole genome shotgun (WGS) entry which is preliminary data.</text>
</comment>
<name>A0ACB6ZM79_THEGA</name>
<proteinExistence type="predicted"/>
<keyword evidence="2" id="KW-1185">Reference proteome</keyword>
<reference evidence="1" key="1">
    <citation type="submission" date="2019-10" db="EMBL/GenBank/DDBJ databases">
        <authorList>
            <consortium name="DOE Joint Genome Institute"/>
            <person name="Kuo A."/>
            <person name="Miyauchi S."/>
            <person name="Kiss E."/>
            <person name="Drula E."/>
            <person name="Kohler A."/>
            <person name="Sanchez-Garcia M."/>
            <person name="Andreopoulos B."/>
            <person name="Barry K.W."/>
            <person name="Bonito G."/>
            <person name="Buee M."/>
            <person name="Carver A."/>
            <person name="Chen C."/>
            <person name="Cichocki N."/>
            <person name="Clum A."/>
            <person name="Culley D."/>
            <person name="Crous P.W."/>
            <person name="Fauchery L."/>
            <person name="Girlanda M."/>
            <person name="Hayes R."/>
            <person name="Keri Z."/>
            <person name="Labutti K."/>
            <person name="Lipzen A."/>
            <person name="Lombard V."/>
            <person name="Magnuson J."/>
            <person name="Maillard F."/>
            <person name="Morin E."/>
            <person name="Murat C."/>
            <person name="Nolan M."/>
            <person name="Ohm R."/>
            <person name="Pangilinan J."/>
            <person name="Pereira M."/>
            <person name="Perotto S."/>
            <person name="Peter M."/>
            <person name="Riley R."/>
            <person name="Sitrit Y."/>
            <person name="Stielow B."/>
            <person name="Szollosi G."/>
            <person name="Zifcakova L."/>
            <person name="Stursova M."/>
            <person name="Spatafora J.W."/>
            <person name="Tedersoo L."/>
            <person name="Vaario L.-M."/>
            <person name="Yamada A."/>
            <person name="Yan M."/>
            <person name="Wang P."/>
            <person name="Xu J."/>
            <person name="Bruns T."/>
            <person name="Baldrian P."/>
            <person name="Vilgalys R."/>
            <person name="Henrissat B."/>
            <person name="Grigoriev I.V."/>
            <person name="Hibbett D."/>
            <person name="Nagy L.G."/>
            <person name="Martin F.M."/>
        </authorList>
    </citation>
    <scope>NUCLEOTIDE SEQUENCE</scope>
    <source>
        <strain evidence="1">P2</strain>
    </source>
</reference>
<dbReference type="Proteomes" id="UP000886501">
    <property type="component" value="Unassembled WGS sequence"/>
</dbReference>